<organism evidence="10 11">
    <name type="scientific">Frankia alni (strain DSM 45986 / CECT 9034 / ACN14a)</name>
    <dbReference type="NCBI Taxonomy" id="326424"/>
    <lineage>
        <taxon>Bacteria</taxon>
        <taxon>Bacillati</taxon>
        <taxon>Actinomycetota</taxon>
        <taxon>Actinomycetes</taxon>
        <taxon>Frankiales</taxon>
        <taxon>Frankiaceae</taxon>
        <taxon>Frankia</taxon>
    </lineage>
</organism>
<feature type="transmembrane region" description="Helical" evidence="8">
    <location>
        <begin position="294"/>
        <end position="314"/>
    </location>
</feature>
<dbReference type="GO" id="GO:0022857">
    <property type="term" value="F:transmembrane transporter activity"/>
    <property type="evidence" value="ECO:0007669"/>
    <property type="project" value="InterPro"/>
</dbReference>
<evidence type="ECO:0000313" key="11">
    <source>
        <dbReference type="Proteomes" id="UP000000657"/>
    </source>
</evidence>
<evidence type="ECO:0000256" key="3">
    <source>
        <dbReference type="ARBA" id="ARBA00022448"/>
    </source>
</evidence>
<feature type="transmembrane region" description="Helical" evidence="8">
    <location>
        <begin position="130"/>
        <end position="150"/>
    </location>
</feature>
<dbReference type="EMBL" id="CT573213">
    <property type="protein sequence ID" value="CAJ62691.1"/>
    <property type="molecule type" value="Genomic_DNA"/>
</dbReference>
<dbReference type="Gene3D" id="1.20.1250.20">
    <property type="entry name" value="MFS general substrate transporter like domains"/>
    <property type="match status" value="1"/>
</dbReference>
<dbReference type="AlphaFoldDB" id="Q0RIH8"/>
<evidence type="ECO:0000256" key="1">
    <source>
        <dbReference type="ARBA" id="ARBA00004651"/>
    </source>
</evidence>
<evidence type="ECO:0000313" key="10">
    <source>
        <dbReference type="EMBL" id="CAJ62691.1"/>
    </source>
</evidence>
<feature type="transmembrane region" description="Helical" evidence="8">
    <location>
        <begin position="326"/>
        <end position="344"/>
    </location>
</feature>
<protein>
    <submittedName>
        <fullName evidence="10">Membrane transport protein</fullName>
    </submittedName>
</protein>
<feature type="transmembrane region" description="Helical" evidence="8">
    <location>
        <begin position="463"/>
        <end position="482"/>
    </location>
</feature>
<dbReference type="OrthoDB" id="9807274at2"/>
<feature type="transmembrane region" description="Helical" evidence="8">
    <location>
        <begin position="256"/>
        <end position="274"/>
    </location>
</feature>
<evidence type="ECO:0000259" key="9">
    <source>
        <dbReference type="PROSITE" id="PS50850"/>
    </source>
</evidence>
<dbReference type="PANTHER" id="PTHR23501:SF197">
    <property type="entry name" value="COMD"/>
    <property type="match status" value="1"/>
</dbReference>
<keyword evidence="3" id="KW-0813">Transport</keyword>
<reference evidence="10 11" key="1">
    <citation type="journal article" date="2007" name="Genome Res.">
        <title>Genome characteristics of facultatively symbiotic Frankia sp. strains reflect host range and host plant biogeography.</title>
        <authorList>
            <person name="Normand P."/>
            <person name="Lapierre P."/>
            <person name="Tisa L.S."/>
            <person name="Gogarten J.P."/>
            <person name="Alloisio N."/>
            <person name="Bagnarol E."/>
            <person name="Bassi C.A."/>
            <person name="Berry A.M."/>
            <person name="Bickhart D.M."/>
            <person name="Choisne N."/>
            <person name="Couloux A."/>
            <person name="Cournoyer B."/>
            <person name="Cruveiller S."/>
            <person name="Daubin V."/>
            <person name="Demange N."/>
            <person name="Francino M.P."/>
            <person name="Goltsman E."/>
            <person name="Huang Y."/>
            <person name="Kopp O.R."/>
            <person name="Labarre L."/>
            <person name="Lapidus A."/>
            <person name="Lavire C."/>
            <person name="Marechal J."/>
            <person name="Martinez M."/>
            <person name="Mastronunzio J.E."/>
            <person name="Mullin B.C."/>
            <person name="Niemann J."/>
            <person name="Pujic P."/>
            <person name="Rawnsley T."/>
            <person name="Rouy Z."/>
            <person name="Schenowitz C."/>
            <person name="Sellstedt A."/>
            <person name="Tavares F."/>
            <person name="Tomkins J.P."/>
            <person name="Vallenet D."/>
            <person name="Valverde C."/>
            <person name="Wall L.G."/>
            <person name="Wang Y."/>
            <person name="Medigue C."/>
            <person name="Benson D.R."/>
        </authorList>
    </citation>
    <scope>NUCLEOTIDE SEQUENCE [LARGE SCALE GENOMIC DNA]</scope>
    <source>
        <strain evidence="11">DSM 45986 / CECT 9034 / ACN14a</strain>
    </source>
</reference>
<dbReference type="InterPro" id="IPR020846">
    <property type="entry name" value="MFS_dom"/>
</dbReference>
<feature type="transmembrane region" description="Helical" evidence="8">
    <location>
        <begin position="98"/>
        <end position="118"/>
    </location>
</feature>
<dbReference type="GO" id="GO:0005886">
    <property type="term" value="C:plasma membrane"/>
    <property type="evidence" value="ECO:0007669"/>
    <property type="project" value="UniProtKB-SubCell"/>
</dbReference>
<dbReference type="Gene3D" id="1.20.1720.10">
    <property type="entry name" value="Multidrug resistance protein D"/>
    <property type="match status" value="1"/>
</dbReference>
<dbReference type="Proteomes" id="UP000000657">
    <property type="component" value="Chromosome"/>
</dbReference>
<evidence type="ECO:0000256" key="8">
    <source>
        <dbReference type="SAM" id="Phobius"/>
    </source>
</evidence>
<sequence>MRAISGLLVGLFVSMLSTTIVTNALPTIMADLHGSATGYTWVVTAHLLAMTASMPIWGKLADLVDKKRLVQSALGVFVLGSVLAGLAGSPGMLIACRFVQGVGGGGMSALVQVAMGAIIPARDRGRYNGYVGATFAVATVTGPLVGGLVVDAPWLGWRWCFYLSLPIAALAGVLIQRTLRLPVGTREVSIDYAGALLISGGACCLLIWVSLAGGAFGWASAQTGWLVGGGVLLLAVAVAVEFRVREPMIPPRLFRDRTLVLCVVAAFCIGTVMFSTPVMLSQYFQLGQGRSPVISGLLAVPLVGAMAYASLHVGRVISRSGRWKRFLVLGCGLVLAGLLLLGLVGPTTTPVLVGLAMVPVGLGLGLVQQNVIVIAQNTAPLADLGAASATVQFIRSLGGTTGVAVLGALIAHRITDLTAAGLAADGLPVDALGDGRDIPDLDALGPPVASVVRHAYGTAVPEAFLSAIPLVVVAAVVILLIVETPLRTTVRVEPTADPAPR</sequence>
<dbReference type="FunFam" id="1.20.1720.10:FF:000004">
    <property type="entry name" value="EmrB/QacA family drug resistance transporter"/>
    <property type="match status" value="1"/>
</dbReference>
<dbReference type="KEGG" id="fal:FRAAL4049"/>
<dbReference type="PANTHER" id="PTHR23501">
    <property type="entry name" value="MAJOR FACILITATOR SUPERFAMILY"/>
    <property type="match status" value="1"/>
</dbReference>
<dbReference type="PROSITE" id="PS50850">
    <property type="entry name" value="MFS"/>
    <property type="match status" value="1"/>
</dbReference>
<comment type="subcellular location">
    <subcellularLocation>
        <location evidence="1">Cell membrane</location>
        <topology evidence="1">Multi-pass membrane protein</topology>
    </subcellularLocation>
</comment>
<keyword evidence="11" id="KW-1185">Reference proteome</keyword>
<dbReference type="RefSeq" id="WP_011605179.1">
    <property type="nucleotide sequence ID" value="NC_008278.1"/>
</dbReference>
<feature type="domain" description="Major facilitator superfamily (MFS) profile" evidence="9">
    <location>
        <begin position="3"/>
        <end position="486"/>
    </location>
</feature>
<feature type="transmembrane region" description="Helical" evidence="8">
    <location>
        <begin position="196"/>
        <end position="219"/>
    </location>
</feature>
<dbReference type="InterPro" id="IPR036259">
    <property type="entry name" value="MFS_trans_sf"/>
</dbReference>
<feature type="transmembrane region" description="Helical" evidence="8">
    <location>
        <begin position="225"/>
        <end position="244"/>
    </location>
</feature>
<dbReference type="PRINTS" id="PR01036">
    <property type="entry name" value="TCRTETB"/>
</dbReference>
<evidence type="ECO:0000256" key="5">
    <source>
        <dbReference type="ARBA" id="ARBA00022692"/>
    </source>
</evidence>
<keyword evidence="4" id="KW-1003">Cell membrane</keyword>
<evidence type="ECO:0000256" key="6">
    <source>
        <dbReference type="ARBA" id="ARBA00022989"/>
    </source>
</evidence>
<feature type="transmembrane region" description="Helical" evidence="8">
    <location>
        <begin position="350"/>
        <end position="367"/>
    </location>
</feature>
<dbReference type="STRING" id="326424.FRAAL4049"/>
<evidence type="ECO:0000256" key="2">
    <source>
        <dbReference type="ARBA" id="ARBA00007520"/>
    </source>
</evidence>
<accession>Q0RIH8</accession>
<evidence type="ECO:0000256" key="7">
    <source>
        <dbReference type="ARBA" id="ARBA00023136"/>
    </source>
</evidence>
<feature type="transmembrane region" description="Helical" evidence="8">
    <location>
        <begin position="38"/>
        <end position="57"/>
    </location>
</feature>
<dbReference type="InterPro" id="IPR011701">
    <property type="entry name" value="MFS"/>
</dbReference>
<name>Q0RIH8_FRAAA</name>
<feature type="transmembrane region" description="Helical" evidence="8">
    <location>
        <begin position="69"/>
        <end position="86"/>
    </location>
</feature>
<dbReference type="eggNOG" id="COG0477">
    <property type="taxonomic scope" value="Bacteria"/>
</dbReference>
<dbReference type="Pfam" id="PF07690">
    <property type="entry name" value="MFS_1"/>
    <property type="match status" value="1"/>
</dbReference>
<proteinExistence type="inferred from homology"/>
<gene>
    <name evidence="10" type="ordered locus">FRAAL4049</name>
</gene>
<keyword evidence="6 8" id="KW-1133">Transmembrane helix</keyword>
<comment type="similarity">
    <text evidence="2">Belongs to the major facilitator superfamily. TCR/Tet family.</text>
</comment>
<evidence type="ECO:0000256" key="4">
    <source>
        <dbReference type="ARBA" id="ARBA00022475"/>
    </source>
</evidence>
<keyword evidence="7 8" id="KW-0472">Membrane</keyword>
<dbReference type="SUPFAM" id="SSF103473">
    <property type="entry name" value="MFS general substrate transporter"/>
    <property type="match status" value="1"/>
</dbReference>
<dbReference type="HOGENOM" id="CLU_000960_2_4_11"/>
<feature type="transmembrane region" description="Helical" evidence="8">
    <location>
        <begin position="156"/>
        <end position="175"/>
    </location>
</feature>
<keyword evidence="5 8" id="KW-0812">Transmembrane</keyword>